<dbReference type="PaxDb" id="6945-B7QKU2"/>
<dbReference type="VEuPathDB" id="VectorBase:ISCI013625"/>
<dbReference type="VEuPathDB" id="VectorBase:ISCW013625"/>
<protein>
    <recommendedName>
        <fullName evidence="5">Secreted protein</fullName>
    </recommendedName>
</protein>
<evidence type="ECO:0000313" key="2">
    <source>
        <dbReference type="EMBL" id="EEC19464.1"/>
    </source>
</evidence>
<feature type="signal peptide" evidence="1">
    <location>
        <begin position="1"/>
        <end position="23"/>
    </location>
</feature>
<accession>B7QKU2</accession>
<sequence length="72" mass="8024">MLGKSPPWLFKFSWAVVSPIVLCDPLSAFRPTDDWGPAEKKLLQEYHASLGDGAHNGVLHIPLRHTSNDKET</sequence>
<name>B7QKU2_IXOSC</name>
<dbReference type="EnsemblMetazoa" id="ISCW013625-RA">
    <property type="protein sequence ID" value="ISCW013625-PA"/>
    <property type="gene ID" value="ISCW013625"/>
</dbReference>
<dbReference type="AlphaFoldDB" id="B7QKU2"/>
<dbReference type="EMBL" id="DS961955">
    <property type="protein sequence ID" value="EEC19464.1"/>
    <property type="molecule type" value="Genomic_DNA"/>
</dbReference>
<dbReference type="EMBL" id="ABJB010500720">
    <property type="status" value="NOT_ANNOTATED_CDS"/>
    <property type="molecule type" value="Genomic_DNA"/>
</dbReference>
<gene>
    <name evidence="2" type="ORF">IscW_ISCW013625</name>
</gene>
<evidence type="ECO:0000256" key="1">
    <source>
        <dbReference type="SAM" id="SignalP"/>
    </source>
</evidence>
<reference evidence="3" key="2">
    <citation type="submission" date="2020-05" db="UniProtKB">
        <authorList>
            <consortium name="EnsemblMetazoa"/>
        </authorList>
    </citation>
    <scope>IDENTIFICATION</scope>
    <source>
        <strain evidence="3">wikel</strain>
    </source>
</reference>
<keyword evidence="1" id="KW-0732">Signal</keyword>
<feature type="chain" id="PRO_5014568386" description="Secreted protein" evidence="1">
    <location>
        <begin position="24"/>
        <end position="72"/>
    </location>
</feature>
<dbReference type="Proteomes" id="UP000001555">
    <property type="component" value="Unassembled WGS sequence"/>
</dbReference>
<dbReference type="VEuPathDB" id="VectorBase:ISCP_022436"/>
<evidence type="ECO:0000313" key="4">
    <source>
        <dbReference type="Proteomes" id="UP000001555"/>
    </source>
</evidence>
<proteinExistence type="predicted"/>
<organism>
    <name type="scientific">Ixodes scapularis</name>
    <name type="common">Black-legged tick</name>
    <name type="synonym">Deer tick</name>
    <dbReference type="NCBI Taxonomy" id="6945"/>
    <lineage>
        <taxon>Eukaryota</taxon>
        <taxon>Metazoa</taxon>
        <taxon>Ecdysozoa</taxon>
        <taxon>Arthropoda</taxon>
        <taxon>Chelicerata</taxon>
        <taxon>Arachnida</taxon>
        <taxon>Acari</taxon>
        <taxon>Parasitiformes</taxon>
        <taxon>Ixodida</taxon>
        <taxon>Ixodoidea</taxon>
        <taxon>Ixodidae</taxon>
        <taxon>Ixodinae</taxon>
        <taxon>Ixodes</taxon>
    </lineage>
</organism>
<keyword evidence="4" id="KW-1185">Reference proteome</keyword>
<evidence type="ECO:0008006" key="5">
    <source>
        <dbReference type="Google" id="ProtNLM"/>
    </source>
</evidence>
<evidence type="ECO:0000313" key="3">
    <source>
        <dbReference type="EnsemblMetazoa" id="ISCW013625-PA"/>
    </source>
</evidence>
<reference evidence="2 4" key="1">
    <citation type="submission" date="2008-03" db="EMBL/GenBank/DDBJ databases">
        <title>Annotation of Ixodes scapularis.</title>
        <authorList>
            <consortium name="Ixodes scapularis Genome Project Consortium"/>
            <person name="Caler E."/>
            <person name="Hannick L.I."/>
            <person name="Bidwell S."/>
            <person name="Joardar V."/>
            <person name="Thiagarajan M."/>
            <person name="Amedeo P."/>
            <person name="Galinsky K.J."/>
            <person name="Schobel S."/>
            <person name="Inman J."/>
            <person name="Hostetler J."/>
            <person name="Miller J."/>
            <person name="Hammond M."/>
            <person name="Megy K."/>
            <person name="Lawson D."/>
            <person name="Kodira C."/>
            <person name="Sutton G."/>
            <person name="Meyer J."/>
            <person name="Hill C.A."/>
            <person name="Birren B."/>
            <person name="Nene V."/>
            <person name="Collins F."/>
            <person name="Alarcon-Chaidez F."/>
            <person name="Wikel S."/>
            <person name="Strausberg R."/>
        </authorList>
    </citation>
    <scope>NUCLEOTIDE SEQUENCE [LARGE SCALE GENOMIC DNA]</scope>
    <source>
        <strain evidence="4">Wikel</strain>
        <strain evidence="2">Wikel colony</strain>
    </source>
</reference>
<dbReference type="HOGENOM" id="CLU_2725034_0_0_1"/>
<dbReference type="OrthoDB" id="6581954at2759"/>
<dbReference type="EMBL" id="ABJB010353941">
    <property type="status" value="NOT_ANNOTATED_CDS"/>
    <property type="molecule type" value="Genomic_DNA"/>
</dbReference>
<dbReference type="InParanoid" id="B7QKU2"/>